<feature type="domain" description="Oxidoreductase-like" evidence="2">
    <location>
        <begin position="7"/>
        <end position="45"/>
    </location>
</feature>
<dbReference type="Pfam" id="PF09791">
    <property type="entry name" value="Oxidored-like"/>
    <property type="match status" value="1"/>
</dbReference>
<organism evidence="3 4">
    <name type="scientific">Pseudoalteromonas marina</name>
    <dbReference type="NCBI Taxonomy" id="267375"/>
    <lineage>
        <taxon>Bacteria</taxon>
        <taxon>Pseudomonadati</taxon>
        <taxon>Pseudomonadota</taxon>
        <taxon>Gammaproteobacteria</taxon>
        <taxon>Alteromonadales</taxon>
        <taxon>Pseudoalteromonadaceae</taxon>
        <taxon>Pseudoalteromonas</taxon>
    </lineage>
</organism>
<gene>
    <name evidence="3" type="ORF">Q8W34_11685</name>
</gene>
<comment type="caution">
    <text evidence="3">The sequence shown here is derived from an EMBL/GenBank/DDBJ whole genome shotgun (WGS) entry which is preliminary data.</text>
</comment>
<dbReference type="Proteomes" id="UP001177212">
    <property type="component" value="Unassembled WGS sequence"/>
</dbReference>
<keyword evidence="4" id="KW-1185">Reference proteome</keyword>
<reference evidence="3" key="1">
    <citation type="submission" date="2023-07" db="EMBL/GenBank/DDBJ databases">
        <title>Genome content predicts the carbon catabolic preferences of heterotrophic bacteria.</title>
        <authorList>
            <person name="Gralka M."/>
        </authorList>
    </citation>
    <scope>NUCLEOTIDE SEQUENCE</scope>
    <source>
        <strain evidence="3">4G09</strain>
    </source>
</reference>
<dbReference type="InterPro" id="IPR019180">
    <property type="entry name" value="Oxidoreductase-like_N"/>
</dbReference>
<evidence type="ECO:0000259" key="2">
    <source>
        <dbReference type="Pfam" id="PF09791"/>
    </source>
</evidence>
<dbReference type="EMBL" id="JAUYVT010000010">
    <property type="protein sequence ID" value="MDP2565295.1"/>
    <property type="molecule type" value="Genomic_DNA"/>
</dbReference>
<evidence type="ECO:0000313" key="3">
    <source>
        <dbReference type="EMBL" id="MDP2565295.1"/>
    </source>
</evidence>
<sequence length="56" mass="6474">MTDFTTQIPQKPEKPKSDECCGSGNCYSCVWDEYREKLATWKLTNLQTKTKKQDGI</sequence>
<feature type="region of interest" description="Disordered" evidence="1">
    <location>
        <begin position="1"/>
        <end position="20"/>
    </location>
</feature>
<accession>A0ABT9FFA4</accession>
<name>A0ABT9FFA4_9GAMM</name>
<proteinExistence type="predicted"/>
<evidence type="ECO:0000256" key="1">
    <source>
        <dbReference type="SAM" id="MobiDB-lite"/>
    </source>
</evidence>
<protein>
    <submittedName>
        <fullName evidence="3">Oxidoreductase-like domain-containing protein</fullName>
    </submittedName>
</protein>
<evidence type="ECO:0000313" key="4">
    <source>
        <dbReference type="Proteomes" id="UP001177212"/>
    </source>
</evidence>
<dbReference type="RefSeq" id="WP_074210185.1">
    <property type="nucleotide sequence ID" value="NZ_FSRF01000002.1"/>
</dbReference>